<accession>A0ABP0GHH1</accession>
<organism evidence="1 2">
    <name type="scientific">Clavelina lepadiformis</name>
    <name type="common">Light-bulb sea squirt</name>
    <name type="synonym">Ascidia lepadiformis</name>
    <dbReference type="NCBI Taxonomy" id="159417"/>
    <lineage>
        <taxon>Eukaryota</taxon>
        <taxon>Metazoa</taxon>
        <taxon>Chordata</taxon>
        <taxon>Tunicata</taxon>
        <taxon>Ascidiacea</taxon>
        <taxon>Aplousobranchia</taxon>
        <taxon>Clavelinidae</taxon>
        <taxon>Clavelina</taxon>
    </lineage>
</organism>
<name>A0ABP0GHH1_CLALP</name>
<gene>
    <name evidence="1" type="ORF">CVLEPA_LOCUS23031</name>
</gene>
<proteinExistence type="predicted"/>
<dbReference type="Proteomes" id="UP001642483">
    <property type="component" value="Unassembled WGS sequence"/>
</dbReference>
<evidence type="ECO:0000313" key="2">
    <source>
        <dbReference type="Proteomes" id="UP001642483"/>
    </source>
</evidence>
<sequence length="66" mass="7477">MLDSHEFVITSDFNFHVEVPSNSDARKFFDLLKIPISISDPGLVDLAILSLFPTSTFSKFNGRESW</sequence>
<evidence type="ECO:0000313" key="1">
    <source>
        <dbReference type="EMBL" id="CAK8690408.1"/>
    </source>
</evidence>
<keyword evidence="2" id="KW-1185">Reference proteome</keyword>
<dbReference type="EMBL" id="CAWYQH010000119">
    <property type="protein sequence ID" value="CAK8690408.1"/>
    <property type="molecule type" value="Genomic_DNA"/>
</dbReference>
<evidence type="ECO:0008006" key="3">
    <source>
        <dbReference type="Google" id="ProtNLM"/>
    </source>
</evidence>
<reference evidence="1 2" key="1">
    <citation type="submission" date="2024-02" db="EMBL/GenBank/DDBJ databases">
        <authorList>
            <person name="Daric V."/>
            <person name="Darras S."/>
        </authorList>
    </citation>
    <scope>NUCLEOTIDE SEQUENCE [LARGE SCALE GENOMIC DNA]</scope>
</reference>
<protein>
    <recommendedName>
        <fullName evidence="3">Endonuclease/exonuclease/phosphatase domain-containing protein</fullName>
    </recommendedName>
</protein>
<comment type="caution">
    <text evidence="1">The sequence shown here is derived from an EMBL/GenBank/DDBJ whole genome shotgun (WGS) entry which is preliminary data.</text>
</comment>